<evidence type="ECO:0000256" key="4">
    <source>
        <dbReference type="ARBA" id="ARBA00022777"/>
    </source>
</evidence>
<comment type="catalytic activity">
    <reaction evidence="1">
        <text>ATP + protein L-histidine = ADP + protein N-phospho-L-histidine.</text>
        <dbReference type="EC" id="2.7.13.3"/>
    </reaction>
</comment>
<evidence type="ECO:0000256" key="1">
    <source>
        <dbReference type="ARBA" id="ARBA00000085"/>
    </source>
</evidence>
<dbReference type="Gene3D" id="3.30.565.10">
    <property type="entry name" value="Histidine kinase-like ATPase, C-terminal domain"/>
    <property type="match status" value="1"/>
</dbReference>
<evidence type="ECO:0000256" key="2">
    <source>
        <dbReference type="ARBA" id="ARBA00012438"/>
    </source>
</evidence>
<dbReference type="InterPro" id="IPR036890">
    <property type="entry name" value="HATPase_C_sf"/>
</dbReference>
<evidence type="ECO:0000256" key="5">
    <source>
        <dbReference type="ARBA" id="ARBA00023012"/>
    </source>
</evidence>
<dbReference type="SMART" id="SM00387">
    <property type="entry name" value="HATPase_c"/>
    <property type="match status" value="1"/>
</dbReference>
<dbReference type="GO" id="GO:0000160">
    <property type="term" value="P:phosphorelay signal transduction system"/>
    <property type="evidence" value="ECO:0007669"/>
    <property type="project" value="UniProtKB-KW"/>
</dbReference>
<evidence type="ECO:0000256" key="3">
    <source>
        <dbReference type="ARBA" id="ARBA00022679"/>
    </source>
</evidence>
<organism evidence="7 8">
    <name type="scientific">Candidatus Zambryskibacteria bacterium RIFCSPHIGHO2_01_FULL_46_30</name>
    <dbReference type="NCBI Taxonomy" id="1802739"/>
    <lineage>
        <taxon>Bacteria</taxon>
        <taxon>Candidatus Zambryskiibacteriota</taxon>
    </lineage>
</organism>
<protein>
    <recommendedName>
        <fullName evidence="2">histidine kinase</fullName>
        <ecNumber evidence="2">2.7.13.3</ecNumber>
    </recommendedName>
</protein>
<proteinExistence type="predicted"/>
<evidence type="ECO:0000313" key="8">
    <source>
        <dbReference type="Proteomes" id="UP000177746"/>
    </source>
</evidence>
<dbReference type="GO" id="GO:0004673">
    <property type="term" value="F:protein histidine kinase activity"/>
    <property type="evidence" value="ECO:0007669"/>
    <property type="project" value="UniProtKB-EC"/>
</dbReference>
<dbReference type="SUPFAM" id="SSF55874">
    <property type="entry name" value="ATPase domain of HSP90 chaperone/DNA topoisomerase II/histidine kinase"/>
    <property type="match status" value="1"/>
</dbReference>
<dbReference type="Proteomes" id="UP000177746">
    <property type="component" value="Unassembled WGS sequence"/>
</dbReference>
<feature type="domain" description="Histidine kinase" evidence="6">
    <location>
        <begin position="56"/>
        <end position="276"/>
    </location>
</feature>
<accession>A0A1G2T2U8</accession>
<comment type="caution">
    <text evidence="7">The sequence shown here is derived from an EMBL/GenBank/DDBJ whole genome shotgun (WGS) entry which is preliminary data.</text>
</comment>
<keyword evidence="5" id="KW-0902">Two-component regulatory system</keyword>
<dbReference type="EC" id="2.7.13.3" evidence="2"/>
<evidence type="ECO:0000259" key="6">
    <source>
        <dbReference type="PROSITE" id="PS50109"/>
    </source>
</evidence>
<keyword evidence="4" id="KW-0418">Kinase</keyword>
<evidence type="ECO:0000313" key="7">
    <source>
        <dbReference type="EMBL" id="OHA91462.1"/>
    </source>
</evidence>
<sequence length="277" mass="30460">MAENDANAQISSEEYKKVTEELYKQNLEIVRLYKQVDHLNHELEAANEGQTDLIHIINHQIKGYLAKARDIFSELLSEPSYGPVPLAAKPMLEEGFNSLTEGVDFVQKFLTVANIERGTFAYNIQQIDLKKIVTEISEKEKERAKEKGLSLELVVALGDYNMRGDASQLSQAVRNLIDNSIKYTPTGGLKVNLERGGDKILLSVADTGLGISNELKPKLFTKGGRGKDSLKVNVNSTGYGLSFVKGVVGAHQGRVWADSAGPNQGSTFYMELPVSSN</sequence>
<dbReference type="InterPro" id="IPR050736">
    <property type="entry name" value="Sensor_HK_Regulatory"/>
</dbReference>
<dbReference type="PANTHER" id="PTHR43711">
    <property type="entry name" value="TWO-COMPONENT HISTIDINE KINASE"/>
    <property type="match status" value="1"/>
</dbReference>
<reference evidence="7 8" key="1">
    <citation type="journal article" date="2016" name="Nat. Commun.">
        <title>Thousands of microbial genomes shed light on interconnected biogeochemical processes in an aquifer system.</title>
        <authorList>
            <person name="Anantharaman K."/>
            <person name="Brown C.T."/>
            <person name="Hug L.A."/>
            <person name="Sharon I."/>
            <person name="Castelle C.J."/>
            <person name="Probst A.J."/>
            <person name="Thomas B.C."/>
            <person name="Singh A."/>
            <person name="Wilkins M.J."/>
            <person name="Karaoz U."/>
            <person name="Brodie E.L."/>
            <person name="Williams K.H."/>
            <person name="Hubbard S.S."/>
            <person name="Banfield J.F."/>
        </authorList>
    </citation>
    <scope>NUCLEOTIDE SEQUENCE [LARGE SCALE GENOMIC DNA]</scope>
</reference>
<dbReference type="EMBL" id="MHVI01000017">
    <property type="protein sequence ID" value="OHA91462.1"/>
    <property type="molecule type" value="Genomic_DNA"/>
</dbReference>
<dbReference type="InterPro" id="IPR003594">
    <property type="entry name" value="HATPase_dom"/>
</dbReference>
<dbReference type="PRINTS" id="PR00344">
    <property type="entry name" value="BCTRLSENSOR"/>
</dbReference>
<gene>
    <name evidence="7" type="ORF">A2665_00845</name>
</gene>
<name>A0A1G2T2U8_9BACT</name>
<dbReference type="PANTHER" id="PTHR43711:SF1">
    <property type="entry name" value="HISTIDINE KINASE 1"/>
    <property type="match status" value="1"/>
</dbReference>
<dbReference type="InterPro" id="IPR005467">
    <property type="entry name" value="His_kinase_dom"/>
</dbReference>
<dbReference type="Pfam" id="PF02518">
    <property type="entry name" value="HATPase_c"/>
    <property type="match status" value="1"/>
</dbReference>
<dbReference type="AlphaFoldDB" id="A0A1G2T2U8"/>
<keyword evidence="3" id="KW-0808">Transferase</keyword>
<dbReference type="PROSITE" id="PS50109">
    <property type="entry name" value="HIS_KIN"/>
    <property type="match status" value="1"/>
</dbReference>
<dbReference type="InterPro" id="IPR004358">
    <property type="entry name" value="Sig_transdc_His_kin-like_C"/>
</dbReference>